<name>A0A2W5K7P2_9ACTN</name>
<dbReference type="PROSITE" id="PS51318">
    <property type="entry name" value="TAT"/>
    <property type="match status" value="1"/>
</dbReference>
<dbReference type="AlphaFoldDB" id="A0A2W5K7P2"/>
<protein>
    <recommendedName>
        <fullName evidence="4">Inactive lipase</fullName>
    </recommendedName>
</protein>
<dbReference type="Proteomes" id="UP000248606">
    <property type="component" value="Unassembled WGS sequence"/>
</dbReference>
<dbReference type="PANTHER" id="PTHR34853">
    <property type="match status" value="1"/>
</dbReference>
<organism evidence="2 3">
    <name type="scientific">Lawsonella clevelandensis</name>
    <dbReference type="NCBI Taxonomy" id="1528099"/>
    <lineage>
        <taxon>Bacteria</taxon>
        <taxon>Bacillati</taxon>
        <taxon>Actinomycetota</taxon>
        <taxon>Actinomycetes</taxon>
        <taxon>Mycobacteriales</taxon>
        <taxon>Lawsonellaceae</taxon>
        <taxon>Lawsonella</taxon>
    </lineage>
</organism>
<dbReference type="RefSeq" id="WP_290598817.1">
    <property type="nucleotide sequence ID" value="NZ_CAKZIO010000015.1"/>
</dbReference>
<dbReference type="SUPFAM" id="SSF53474">
    <property type="entry name" value="alpha/beta-Hydrolases"/>
    <property type="match status" value="1"/>
</dbReference>
<dbReference type="Gene3D" id="1.10.260.130">
    <property type="match status" value="1"/>
</dbReference>
<dbReference type="InterPro" id="IPR006311">
    <property type="entry name" value="TAT_signal"/>
</dbReference>
<keyword evidence="1" id="KW-0732">Signal</keyword>
<dbReference type="InterPro" id="IPR005152">
    <property type="entry name" value="Lipase_secreted"/>
</dbReference>
<dbReference type="InterPro" id="IPR029058">
    <property type="entry name" value="AB_hydrolase_fold"/>
</dbReference>
<dbReference type="PANTHER" id="PTHR34853:SF1">
    <property type="entry name" value="LIPASE 5"/>
    <property type="match status" value="1"/>
</dbReference>
<accession>A0A2W5K7P2</accession>
<dbReference type="GO" id="GO:0016042">
    <property type="term" value="P:lipid catabolic process"/>
    <property type="evidence" value="ECO:0007669"/>
    <property type="project" value="InterPro"/>
</dbReference>
<comment type="caution">
    <text evidence="2">The sequence shown here is derived from an EMBL/GenBank/DDBJ whole genome shotgun (WGS) entry which is preliminary data.</text>
</comment>
<proteinExistence type="predicted"/>
<dbReference type="Pfam" id="PF03583">
    <property type="entry name" value="LIP"/>
    <property type="match status" value="1"/>
</dbReference>
<dbReference type="EMBL" id="QFOZ01000011">
    <property type="protein sequence ID" value="PZP88492.1"/>
    <property type="molecule type" value="Genomic_DNA"/>
</dbReference>
<dbReference type="Gene3D" id="3.40.50.1820">
    <property type="entry name" value="alpha/beta hydrolase"/>
    <property type="match status" value="1"/>
</dbReference>
<dbReference type="GO" id="GO:0004806">
    <property type="term" value="F:triacylglycerol lipase activity"/>
    <property type="evidence" value="ECO:0007669"/>
    <property type="project" value="InterPro"/>
</dbReference>
<reference evidence="2 3" key="1">
    <citation type="submission" date="2017-08" db="EMBL/GenBank/DDBJ databases">
        <title>Infants hospitalized years apart are colonized by the same room-sourced microbial strains.</title>
        <authorList>
            <person name="Brooks B."/>
            <person name="Olm M.R."/>
            <person name="Firek B.A."/>
            <person name="Baker R."/>
            <person name="Thomas B.C."/>
            <person name="Morowitz M.J."/>
            <person name="Banfield J.F."/>
        </authorList>
    </citation>
    <scope>NUCLEOTIDE SEQUENCE [LARGE SCALE GENOMIC DNA]</scope>
    <source>
        <strain evidence="2">S2_006_000_R1_57</strain>
    </source>
</reference>
<evidence type="ECO:0000313" key="2">
    <source>
        <dbReference type="EMBL" id="PZP88492.1"/>
    </source>
</evidence>
<evidence type="ECO:0000313" key="3">
    <source>
        <dbReference type="Proteomes" id="UP000248606"/>
    </source>
</evidence>
<feature type="chain" id="PRO_5016105432" description="Inactive lipase" evidence="1">
    <location>
        <begin position="33"/>
        <end position="478"/>
    </location>
</feature>
<feature type="signal peptide" evidence="1">
    <location>
        <begin position="1"/>
        <end position="32"/>
    </location>
</feature>
<evidence type="ECO:0008006" key="4">
    <source>
        <dbReference type="Google" id="ProtNLM"/>
    </source>
</evidence>
<evidence type="ECO:0000256" key="1">
    <source>
        <dbReference type="SAM" id="SignalP"/>
    </source>
</evidence>
<gene>
    <name evidence="2" type="ORF">DI579_06405</name>
</gene>
<sequence length="478" mass="53125">MSHPRRRFSKVALSLCLTAVMAVGGSAGVASAHGFDAAEKPIDLGDPQLMMTVAESQHIAKQLPPVPGKIKLRRGPHPAVPEWVKSDFKDDPFMEDDAWHYVDKGYKQGQIIRKRKSLWSQVYFPGSHSMQYAFVSYDSRGYPMTATATLVVPPIVKRNAGIVQWNEYINSSGTKCKVTTQLNQPNSWGIINSPIELMSAALALGYPVLFTDAEGPRNSYAINRLSAHVMLDSMRMVHQQHDFPLQQSHFVSMGISHGGLQTGYTAVEQPNYAPELAPYIEQYIVNEGAPDFIKLAHSMGLYGQVSNVPSAWGGFLVSFLIGMMREYGDLLPHMEQWLTPYGKKLIKANRNLCMPFTLAAGGGGIFKYLVKDGFFRSKTFKTALRIAKDSSSFYNPTIPTSPILLVHGKFDGILYQAEQDEVLWQRYCNAGANAVYEKIPFTGHMMTPGVSTTRMFLRTVLSLHGVKQLRNCLVPVII</sequence>